<keyword evidence="3" id="KW-1185">Reference proteome</keyword>
<dbReference type="OrthoDB" id="5427234at2759"/>
<dbReference type="Proteomes" id="UP000800035">
    <property type="component" value="Unassembled WGS sequence"/>
</dbReference>
<dbReference type="EMBL" id="ML977066">
    <property type="protein sequence ID" value="KAF1948259.1"/>
    <property type="molecule type" value="Genomic_DNA"/>
</dbReference>
<evidence type="ECO:0000313" key="2">
    <source>
        <dbReference type="EMBL" id="KAF1948259.1"/>
    </source>
</evidence>
<evidence type="ECO:0000256" key="1">
    <source>
        <dbReference type="SAM" id="MobiDB-lite"/>
    </source>
</evidence>
<dbReference type="AlphaFoldDB" id="A0A6A5T952"/>
<sequence>MRAFRGPAGKISPELELGFGQVLMFFMILQLLVEFGNGLWVELDRIHKHFSDNGGSIPSSFVIFCSVLVPLLPGKLRQEVLHSWYSGPKGLAQKSKKGLSAMSAKLSGE</sequence>
<gene>
    <name evidence="2" type="ORF">CC80DRAFT_498330</name>
</gene>
<reference evidence="2" key="1">
    <citation type="journal article" date="2020" name="Stud. Mycol.">
        <title>101 Dothideomycetes genomes: a test case for predicting lifestyles and emergence of pathogens.</title>
        <authorList>
            <person name="Haridas S."/>
            <person name="Albert R."/>
            <person name="Binder M."/>
            <person name="Bloem J."/>
            <person name="Labutti K."/>
            <person name="Salamov A."/>
            <person name="Andreopoulos B."/>
            <person name="Baker S."/>
            <person name="Barry K."/>
            <person name="Bills G."/>
            <person name="Bluhm B."/>
            <person name="Cannon C."/>
            <person name="Castanera R."/>
            <person name="Culley D."/>
            <person name="Daum C."/>
            <person name="Ezra D."/>
            <person name="Gonzalez J."/>
            <person name="Henrissat B."/>
            <person name="Kuo A."/>
            <person name="Liang C."/>
            <person name="Lipzen A."/>
            <person name="Lutzoni F."/>
            <person name="Magnuson J."/>
            <person name="Mondo S."/>
            <person name="Nolan M."/>
            <person name="Ohm R."/>
            <person name="Pangilinan J."/>
            <person name="Park H.-J."/>
            <person name="Ramirez L."/>
            <person name="Alfaro M."/>
            <person name="Sun H."/>
            <person name="Tritt A."/>
            <person name="Yoshinaga Y."/>
            <person name="Zwiers L.-H."/>
            <person name="Turgeon B."/>
            <person name="Goodwin S."/>
            <person name="Spatafora J."/>
            <person name="Crous P."/>
            <person name="Grigoriev I."/>
        </authorList>
    </citation>
    <scope>NUCLEOTIDE SEQUENCE</scope>
    <source>
        <strain evidence="2">CBS 675.92</strain>
    </source>
</reference>
<name>A0A6A5T952_9PLEO</name>
<accession>A0A6A5T952</accession>
<proteinExistence type="predicted"/>
<protein>
    <submittedName>
        <fullName evidence="2">Uncharacterized protein</fullName>
    </submittedName>
</protein>
<feature type="region of interest" description="Disordered" evidence="1">
    <location>
        <begin position="89"/>
        <end position="109"/>
    </location>
</feature>
<evidence type="ECO:0000313" key="3">
    <source>
        <dbReference type="Proteomes" id="UP000800035"/>
    </source>
</evidence>
<organism evidence="2 3">
    <name type="scientific">Byssothecium circinans</name>
    <dbReference type="NCBI Taxonomy" id="147558"/>
    <lineage>
        <taxon>Eukaryota</taxon>
        <taxon>Fungi</taxon>
        <taxon>Dikarya</taxon>
        <taxon>Ascomycota</taxon>
        <taxon>Pezizomycotina</taxon>
        <taxon>Dothideomycetes</taxon>
        <taxon>Pleosporomycetidae</taxon>
        <taxon>Pleosporales</taxon>
        <taxon>Massarineae</taxon>
        <taxon>Massarinaceae</taxon>
        <taxon>Byssothecium</taxon>
    </lineage>
</organism>